<organism evidence="2 3">
    <name type="scientific">Streptomyces qinglanensis</name>
    <dbReference type="NCBI Taxonomy" id="943816"/>
    <lineage>
        <taxon>Bacteria</taxon>
        <taxon>Bacillati</taxon>
        <taxon>Actinomycetota</taxon>
        <taxon>Actinomycetes</taxon>
        <taxon>Kitasatosporales</taxon>
        <taxon>Streptomycetaceae</taxon>
        <taxon>Streptomyces</taxon>
    </lineage>
</organism>
<gene>
    <name evidence="2" type="ORF">SAMN05421870_11437</name>
</gene>
<dbReference type="STRING" id="943816.AN217_04455"/>
<dbReference type="InterPro" id="IPR036890">
    <property type="entry name" value="HATPase_C_sf"/>
</dbReference>
<dbReference type="Gene3D" id="3.30.565.10">
    <property type="entry name" value="Histidine kinase-like ATPase, C-terminal domain"/>
    <property type="match status" value="1"/>
</dbReference>
<feature type="region of interest" description="Disordered" evidence="1">
    <location>
        <begin position="409"/>
        <end position="428"/>
    </location>
</feature>
<accession>A0A1H9VZJ0</accession>
<evidence type="ECO:0000313" key="2">
    <source>
        <dbReference type="EMBL" id="SES26703.1"/>
    </source>
</evidence>
<feature type="compositionally biased region" description="Acidic residues" evidence="1">
    <location>
        <begin position="417"/>
        <end position="427"/>
    </location>
</feature>
<proteinExistence type="predicted"/>
<dbReference type="Proteomes" id="UP000182841">
    <property type="component" value="Unassembled WGS sequence"/>
</dbReference>
<dbReference type="EMBL" id="FOGO01000014">
    <property type="protein sequence ID" value="SES26703.1"/>
    <property type="molecule type" value="Genomic_DNA"/>
</dbReference>
<dbReference type="NCBIfam" id="NF047352">
    <property type="entry name" value="P_loop_sacsin"/>
    <property type="match status" value="1"/>
</dbReference>
<sequence length="1064" mass="112033">MKDTFGTEGLRRSVLDAWTASAARFREDANAEQDLALGGYRDRLVVELAQNAADAAARAGADGRLRLVLADGTLTAANTGQPLDAAGVESLSTLRASAKRDAADEGAVGRFGVGFSAVLAVSDEPAVVTRAAAAPDTAEGVRWSLAEARELTRRAAAAEPGLAAELDRREGQVPLLRLPLPAPYDASVVPAGYDTAVLLPLRDEAAESLARRLLAAVDDALLLALPGLAEVVIETGDGQVRTLTRHQEGPYVRIEDSAAGATRWRLAGDSGLAGPELLADRPVEERARPGWTVTWAVPVDAEGAPRKPRTAACLHAPTPTDEPLGFPALLLASFPLEPTRRHVAPGPLTRFLLARAADAYAALLRDWRPVATSTVDLVPGPLGAGELDGELRALVLERLPEVPFLASAVSRGGAGEEPGEGLEEVPGPDEPYALRPRDAEIVEGAGAATVEVLAELFPGLLPAGLERRTELRMLEVPRVPLGEAVDRLTGVEREPDWWWRLYGSLAGVDPERLTGLPVPLADGRTAVGPRHVLLPQPDGAVPPERLARLGLKAAHPDAVHPLLEKLGATPATPRAVLTTPQVRAAVAGSLEAEEAWDDGAEAAGPDPDELAETVLGLVRDAHLAPGDEPWLGALALPDEDGEPAPAAELVYPGSAFARVLREGELAACDAELAERWGEQPLTAVGVQADFALVRAEDVVLDPDGFEPREGDYPEPDDPGLLDAVDVWCEDVLDQVAADGGGEAALAVPPVAVEFLAVRDLDLVDDAHWPEALAMLARPPLRDALTAPVRVRLGDGTVTDVRPYTAWWLRGHPVLDGRRPAGLRAAGGDPLLRGLYEEADPGEVTDERVLRALGVRTTAAALLAEPGGPAELLRRLADPACPVDPAQLHGLHTLLAAAGLDPAEVTLPEELRAVRAGGTAVVDAAEALVADAPDTLPLVGERPLLPVAPQYAAELAALLEVRSAGEAAAGLVPEEAGTEREVPAAVRELLPGAPEYYREHEELRIAGVELDWRRTPDGTLHVATLEGLASALAWAAGAWPRRFEVTALLEDPERAAELAAARWFD</sequence>
<evidence type="ECO:0000313" key="3">
    <source>
        <dbReference type="Proteomes" id="UP000182841"/>
    </source>
</evidence>
<dbReference type="OrthoDB" id="3201966at2"/>
<evidence type="ECO:0008006" key="4">
    <source>
        <dbReference type="Google" id="ProtNLM"/>
    </source>
</evidence>
<evidence type="ECO:0000256" key="1">
    <source>
        <dbReference type="SAM" id="MobiDB-lite"/>
    </source>
</evidence>
<keyword evidence="3" id="KW-1185">Reference proteome</keyword>
<protein>
    <recommendedName>
        <fullName evidence="4">Molecular chaperone Hsp90</fullName>
    </recommendedName>
</protein>
<name>A0A1H9VZJ0_9ACTN</name>
<dbReference type="AlphaFoldDB" id="A0A1H9VZJ0"/>
<reference evidence="3" key="1">
    <citation type="submission" date="2016-10" db="EMBL/GenBank/DDBJ databases">
        <authorList>
            <person name="Varghese N."/>
            <person name="Submissions S."/>
        </authorList>
    </citation>
    <scope>NUCLEOTIDE SEQUENCE [LARGE SCALE GENOMIC DNA]</scope>
    <source>
        <strain evidence="3">CGMCC 4.6825</strain>
    </source>
</reference>
<dbReference type="SUPFAM" id="SSF55874">
    <property type="entry name" value="ATPase domain of HSP90 chaperone/DNA topoisomerase II/histidine kinase"/>
    <property type="match status" value="1"/>
</dbReference>
<dbReference type="RefSeq" id="WP_075002620.1">
    <property type="nucleotide sequence ID" value="NZ_FOGO01000014.1"/>
</dbReference>